<dbReference type="InterPro" id="IPR035906">
    <property type="entry name" value="MetI-like_sf"/>
</dbReference>
<dbReference type="PANTHER" id="PTHR43227:SF11">
    <property type="entry name" value="BLL4140 PROTEIN"/>
    <property type="match status" value="1"/>
</dbReference>
<evidence type="ECO:0000256" key="6">
    <source>
        <dbReference type="ARBA" id="ARBA00023136"/>
    </source>
</evidence>
<dbReference type="InterPro" id="IPR050809">
    <property type="entry name" value="UgpAE/MalFG_permease"/>
</dbReference>
<comment type="similarity">
    <text evidence="7">Belongs to the binding-protein-dependent transport system permease family.</text>
</comment>
<sequence>MSKIISPIMRYKYVYLMMAPAFITVFIFSYVPLFGWVIAFKDYTAAKSIWKSRWIGLDNFKLFFSMTGDYVYTIKNTLVMNFGVLFATLFLSFVFAILLNELRSRVFNNTIQITAMFPFFISWGITYSLIYAFFAPVSGGVNQALVGAGIIEQGINVLGDEKYSWILIILSSTWKTLGYNAILFVAAIAGIEREQFESAEIDGAGRFVKIWYILIPHLIPTVVVILILNSGHVFNSDLGQLIMFTNSTNWSTMEVLDMYIYKSGMQKGDFAYATAVGIIKTIISLAMVFAVNYICKKLSDKSIF</sequence>
<dbReference type="CDD" id="cd06261">
    <property type="entry name" value="TM_PBP2"/>
    <property type="match status" value="1"/>
</dbReference>
<accession>A0ABS4J8A5</accession>
<feature type="transmembrane region" description="Helical" evidence="7">
    <location>
        <begin position="165"/>
        <end position="189"/>
    </location>
</feature>
<evidence type="ECO:0000313" key="9">
    <source>
        <dbReference type="EMBL" id="MBP1996081.1"/>
    </source>
</evidence>
<dbReference type="RefSeq" id="WP_209978163.1">
    <property type="nucleotide sequence ID" value="NZ_JAGGLB010000043.1"/>
</dbReference>
<dbReference type="PROSITE" id="PS50928">
    <property type="entry name" value="ABC_TM1"/>
    <property type="match status" value="1"/>
</dbReference>
<feature type="transmembrane region" description="Helical" evidence="7">
    <location>
        <begin position="111"/>
        <end position="134"/>
    </location>
</feature>
<keyword evidence="3" id="KW-1003">Cell membrane</keyword>
<evidence type="ECO:0000259" key="8">
    <source>
        <dbReference type="PROSITE" id="PS50928"/>
    </source>
</evidence>
<evidence type="ECO:0000256" key="5">
    <source>
        <dbReference type="ARBA" id="ARBA00022989"/>
    </source>
</evidence>
<feature type="transmembrane region" description="Helical" evidence="7">
    <location>
        <begin position="78"/>
        <end position="99"/>
    </location>
</feature>
<feature type="transmembrane region" description="Helical" evidence="7">
    <location>
        <begin position="210"/>
        <end position="228"/>
    </location>
</feature>
<protein>
    <submittedName>
        <fullName evidence="9">Aldouronate transport system permease protein</fullName>
    </submittedName>
</protein>
<dbReference type="Gene3D" id="1.10.3720.10">
    <property type="entry name" value="MetI-like"/>
    <property type="match status" value="1"/>
</dbReference>
<evidence type="ECO:0000256" key="2">
    <source>
        <dbReference type="ARBA" id="ARBA00022448"/>
    </source>
</evidence>
<organism evidence="9 10">
    <name type="scientific">Paenibacillus eucommiae</name>
    <dbReference type="NCBI Taxonomy" id="1355755"/>
    <lineage>
        <taxon>Bacteria</taxon>
        <taxon>Bacillati</taxon>
        <taxon>Bacillota</taxon>
        <taxon>Bacilli</taxon>
        <taxon>Bacillales</taxon>
        <taxon>Paenibacillaceae</taxon>
        <taxon>Paenibacillus</taxon>
    </lineage>
</organism>
<evidence type="ECO:0000313" key="10">
    <source>
        <dbReference type="Proteomes" id="UP001519287"/>
    </source>
</evidence>
<reference evidence="9 10" key="1">
    <citation type="submission" date="2021-03" db="EMBL/GenBank/DDBJ databases">
        <title>Genomic Encyclopedia of Type Strains, Phase IV (KMG-IV): sequencing the most valuable type-strain genomes for metagenomic binning, comparative biology and taxonomic classification.</title>
        <authorList>
            <person name="Goeker M."/>
        </authorList>
    </citation>
    <scope>NUCLEOTIDE SEQUENCE [LARGE SCALE GENOMIC DNA]</scope>
    <source>
        <strain evidence="9 10">DSM 26048</strain>
    </source>
</reference>
<keyword evidence="5 7" id="KW-1133">Transmembrane helix</keyword>
<evidence type="ECO:0000256" key="4">
    <source>
        <dbReference type="ARBA" id="ARBA00022692"/>
    </source>
</evidence>
<dbReference type="EMBL" id="JAGGLB010000043">
    <property type="protein sequence ID" value="MBP1996081.1"/>
    <property type="molecule type" value="Genomic_DNA"/>
</dbReference>
<gene>
    <name evidence="9" type="ORF">J2Z66_007725</name>
</gene>
<keyword evidence="6 7" id="KW-0472">Membrane</keyword>
<dbReference type="Pfam" id="PF00528">
    <property type="entry name" value="BPD_transp_1"/>
    <property type="match status" value="1"/>
</dbReference>
<dbReference type="PANTHER" id="PTHR43227">
    <property type="entry name" value="BLL4140 PROTEIN"/>
    <property type="match status" value="1"/>
</dbReference>
<keyword evidence="2 7" id="KW-0813">Transport</keyword>
<dbReference type="SUPFAM" id="SSF161098">
    <property type="entry name" value="MetI-like"/>
    <property type="match status" value="1"/>
</dbReference>
<dbReference type="Proteomes" id="UP001519287">
    <property type="component" value="Unassembled WGS sequence"/>
</dbReference>
<dbReference type="InterPro" id="IPR000515">
    <property type="entry name" value="MetI-like"/>
</dbReference>
<name>A0ABS4J8A5_9BACL</name>
<keyword evidence="4 7" id="KW-0812">Transmembrane</keyword>
<proteinExistence type="inferred from homology"/>
<comment type="subcellular location">
    <subcellularLocation>
        <location evidence="1 7">Cell membrane</location>
        <topology evidence="1 7">Multi-pass membrane protein</topology>
    </subcellularLocation>
</comment>
<comment type="caution">
    <text evidence="9">The sequence shown here is derived from an EMBL/GenBank/DDBJ whole genome shotgun (WGS) entry which is preliminary data.</text>
</comment>
<feature type="transmembrane region" description="Helical" evidence="7">
    <location>
        <begin position="270"/>
        <end position="295"/>
    </location>
</feature>
<evidence type="ECO:0000256" key="3">
    <source>
        <dbReference type="ARBA" id="ARBA00022475"/>
    </source>
</evidence>
<keyword evidence="10" id="KW-1185">Reference proteome</keyword>
<feature type="transmembrane region" description="Helical" evidence="7">
    <location>
        <begin position="12"/>
        <end position="38"/>
    </location>
</feature>
<evidence type="ECO:0000256" key="7">
    <source>
        <dbReference type="RuleBase" id="RU363032"/>
    </source>
</evidence>
<evidence type="ECO:0000256" key="1">
    <source>
        <dbReference type="ARBA" id="ARBA00004651"/>
    </source>
</evidence>
<feature type="domain" description="ABC transmembrane type-1" evidence="8">
    <location>
        <begin position="74"/>
        <end position="291"/>
    </location>
</feature>